<dbReference type="Proteomes" id="UP000694620">
    <property type="component" value="Chromosome 14"/>
</dbReference>
<dbReference type="Ensembl" id="ENSECRT00000026859.1">
    <property type="protein sequence ID" value="ENSECRP00000026313.1"/>
    <property type="gene ID" value="ENSECRG00000017775.1"/>
</dbReference>
<organism evidence="1 2">
    <name type="scientific">Erpetoichthys calabaricus</name>
    <name type="common">Rope fish</name>
    <name type="synonym">Calamoichthys calabaricus</name>
    <dbReference type="NCBI Taxonomy" id="27687"/>
    <lineage>
        <taxon>Eukaryota</taxon>
        <taxon>Metazoa</taxon>
        <taxon>Chordata</taxon>
        <taxon>Craniata</taxon>
        <taxon>Vertebrata</taxon>
        <taxon>Euteleostomi</taxon>
        <taxon>Actinopterygii</taxon>
        <taxon>Polypteriformes</taxon>
        <taxon>Polypteridae</taxon>
        <taxon>Erpetoichthys</taxon>
    </lineage>
</organism>
<evidence type="ECO:0000313" key="2">
    <source>
        <dbReference type="Proteomes" id="UP000694620"/>
    </source>
</evidence>
<reference evidence="1" key="3">
    <citation type="submission" date="2025-09" db="UniProtKB">
        <authorList>
            <consortium name="Ensembl"/>
        </authorList>
    </citation>
    <scope>IDENTIFICATION</scope>
</reference>
<sequence>CCKKPCAPSRSTTEWLKKLALETTGINKVHLGSYTTMSSGYLNHTQVSETLRIPAQFTPEKVKVEVKKLVKIGCPGYKVSKQRGSEPARQSAKVKVPDRCLQYLLFAARPFLEPLLFSLYTLPLLNVA</sequence>
<dbReference type="AlphaFoldDB" id="A0A8C4T9W5"/>
<evidence type="ECO:0000313" key="1">
    <source>
        <dbReference type="Ensembl" id="ENSECRP00000026313.1"/>
    </source>
</evidence>
<proteinExistence type="predicted"/>
<keyword evidence="2" id="KW-1185">Reference proteome</keyword>
<name>A0A8C4T9W5_ERPCA</name>
<protein>
    <submittedName>
        <fullName evidence="1">Uncharacterized protein</fullName>
    </submittedName>
</protein>
<reference evidence="1" key="2">
    <citation type="submission" date="2025-08" db="UniProtKB">
        <authorList>
            <consortium name="Ensembl"/>
        </authorList>
    </citation>
    <scope>IDENTIFICATION</scope>
</reference>
<accession>A0A8C4T9W5</accession>
<reference evidence="1" key="1">
    <citation type="submission" date="2021-06" db="EMBL/GenBank/DDBJ databases">
        <authorList>
            <consortium name="Wellcome Sanger Institute Data Sharing"/>
        </authorList>
    </citation>
    <scope>NUCLEOTIDE SEQUENCE [LARGE SCALE GENOMIC DNA]</scope>
</reference>